<evidence type="ECO:0000256" key="2">
    <source>
        <dbReference type="ARBA" id="ARBA00031870"/>
    </source>
</evidence>
<accession>A0A5Q3Q3D2</accession>
<organism evidence="5 6">
    <name type="scientific">Allosaccharopolyspora coralli</name>
    <dbReference type="NCBI Taxonomy" id="2665642"/>
    <lineage>
        <taxon>Bacteria</taxon>
        <taxon>Bacillati</taxon>
        <taxon>Actinomycetota</taxon>
        <taxon>Actinomycetes</taxon>
        <taxon>Pseudonocardiales</taxon>
        <taxon>Pseudonocardiaceae</taxon>
        <taxon>Allosaccharopolyspora</taxon>
    </lineage>
</organism>
<dbReference type="Proteomes" id="UP000371041">
    <property type="component" value="Chromosome"/>
</dbReference>
<dbReference type="GO" id="GO:0003723">
    <property type="term" value="F:RNA binding"/>
    <property type="evidence" value="ECO:0007669"/>
    <property type="project" value="InterPro"/>
</dbReference>
<dbReference type="GO" id="GO:0009982">
    <property type="term" value="F:pseudouridine synthase activity"/>
    <property type="evidence" value="ECO:0007669"/>
    <property type="project" value="InterPro"/>
</dbReference>
<dbReference type="Gene3D" id="3.30.2350.10">
    <property type="entry name" value="Pseudouridine synthase"/>
    <property type="match status" value="1"/>
</dbReference>
<dbReference type="PANTHER" id="PTHR21600">
    <property type="entry name" value="MITOCHONDRIAL RNA PSEUDOURIDINE SYNTHASE"/>
    <property type="match status" value="1"/>
</dbReference>
<protein>
    <recommendedName>
        <fullName evidence="2">RNA pseudouridylate synthase</fullName>
    </recommendedName>
    <alternativeName>
        <fullName evidence="3">RNA-uridine isomerase</fullName>
    </alternativeName>
</protein>
<dbReference type="Pfam" id="PF00849">
    <property type="entry name" value="PseudoU_synth_2"/>
    <property type="match status" value="1"/>
</dbReference>
<keyword evidence="6" id="KW-1185">Reference proteome</keyword>
<dbReference type="InterPro" id="IPR006145">
    <property type="entry name" value="PsdUridine_synth_RsuA/RluA"/>
</dbReference>
<evidence type="ECO:0000259" key="4">
    <source>
        <dbReference type="Pfam" id="PF00849"/>
    </source>
</evidence>
<gene>
    <name evidence="5" type="ORF">GIY23_04885</name>
</gene>
<reference evidence="6" key="1">
    <citation type="submission" date="2019-11" db="EMBL/GenBank/DDBJ databases">
        <title>The complete genome sequence of Saccharopolyspora sp. E2A.</title>
        <authorList>
            <person name="Zhang G."/>
        </authorList>
    </citation>
    <scope>NUCLEOTIDE SEQUENCE [LARGE SCALE GENOMIC DNA]</scope>
    <source>
        <strain evidence="6">E2A</strain>
    </source>
</reference>
<dbReference type="EMBL" id="CP045929">
    <property type="protein sequence ID" value="QGK68962.1"/>
    <property type="molecule type" value="Genomic_DNA"/>
</dbReference>
<dbReference type="SUPFAM" id="SSF55120">
    <property type="entry name" value="Pseudouridine synthase"/>
    <property type="match status" value="1"/>
</dbReference>
<evidence type="ECO:0000313" key="6">
    <source>
        <dbReference type="Proteomes" id="UP000371041"/>
    </source>
</evidence>
<dbReference type="GO" id="GO:0000455">
    <property type="term" value="P:enzyme-directed rRNA pseudouridine synthesis"/>
    <property type="evidence" value="ECO:0007669"/>
    <property type="project" value="TreeGrafter"/>
</dbReference>
<evidence type="ECO:0000313" key="5">
    <source>
        <dbReference type="EMBL" id="QGK68962.1"/>
    </source>
</evidence>
<feature type="domain" description="Pseudouridine synthase RsuA/RluA-like" evidence="4">
    <location>
        <begin position="99"/>
        <end position="245"/>
    </location>
</feature>
<dbReference type="AlphaFoldDB" id="A0A5Q3Q3D2"/>
<name>A0A5Q3Q3D2_9PSEU</name>
<proteinExistence type="predicted"/>
<comment type="catalytic activity">
    <reaction evidence="1">
        <text>a uridine in RNA = a pseudouridine in RNA</text>
        <dbReference type="Rhea" id="RHEA:48348"/>
        <dbReference type="Rhea" id="RHEA-COMP:12068"/>
        <dbReference type="Rhea" id="RHEA-COMP:12069"/>
        <dbReference type="ChEBI" id="CHEBI:65314"/>
        <dbReference type="ChEBI" id="CHEBI:65315"/>
    </reaction>
</comment>
<evidence type="ECO:0000256" key="3">
    <source>
        <dbReference type="ARBA" id="ARBA00033164"/>
    </source>
</evidence>
<dbReference type="InterPro" id="IPR020103">
    <property type="entry name" value="PsdUridine_synth_cat_dom_sf"/>
</dbReference>
<dbReference type="GO" id="GO:0140098">
    <property type="term" value="F:catalytic activity, acting on RNA"/>
    <property type="evidence" value="ECO:0007669"/>
    <property type="project" value="UniProtKB-ARBA"/>
</dbReference>
<dbReference type="RefSeq" id="WP_154075565.1">
    <property type="nucleotide sequence ID" value="NZ_CP045929.1"/>
</dbReference>
<sequence length="309" mass="35512">MRRRQRPPLAQRHGLDPARIRLPGHGPWATLGEHLRERLPMIAPERLDAMFRNGEIVDLHGPVTADAPFVPHSAVWFHRDLPHEVPVPFEIPIVHRDEDLLVVDKPPFLSTIPRGKHVLQTALVRLRHELGLPDLSPAHRLDRMTSGLLMFVVRPELRGAYQTLFARRRVHKEYEAVASVDPKLELPRTVRSRIVKERGVLTAEEVPGEPNSETYVELLEQRDGLGRYRLLPRTGRTHQLRVHLNSLGVPILGDTFYPQVYERALDDFTRPLQLRSAVLEFRDPRSGLNRRFEADTTLQAWTDYPAWAG</sequence>
<dbReference type="PANTHER" id="PTHR21600:SF84">
    <property type="entry name" value="PSEUDOURIDINE SYNTHASE RSUA_RLUA-LIKE DOMAIN-CONTAINING PROTEIN"/>
    <property type="match status" value="1"/>
</dbReference>
<evidence type="ECO:0000256" key="1">
    <source>
        <dbReference type="ARBA" id="ARBA00000073"/>
    </source>
</evidence>
<dbReference type="InterPro" id="IPR050188">
    <property type="entry name" value="RluA_PseudoU_synthase"/>
</dbReference>
<dbReference type="KEGG" id="sace:GIY23_04885"/>